<dbReference type="Proteomes" id="UP000193529">
    <property type="component" value="Unassembled WGS sequence"/>
</dbReference>
<organism evidence="1 2">
    <name type="scientific">Mycobacterium palustre</name>
    <dbReference type="NCBI Taxonomy" id="153971"/>
    <lineage>
        <taxon>Bacteria</taxon>
        <taxon>Bacillati</taxon>
        <taxon>Actinomycetota</taxon>
        <taxon>Actinomycetes</taxon>
        <taxon>Mycobacteriales</taxon>
        <taxon>Mycobacteriaceae</taxon>
        <taxon>Mycobacterium</taxon>
        <taxon>Mycobacterium simiae complex</taxon>
    </lineage>
</organism>
<accession>A0A1X1ZJR9</accession>
<dbReference type="InterPro" id="IPR036271">
    <property type="entry name" value="Tet_transcr_reg_TetR-rel_C_sf"/>
</dbReference>
<keyword evidence="2" id="KW-1185">Reference proteome</keyword>
<dbReference type="SUPFAM" id="SSF48498">
    <property type="entry name" value="Tetracyclin repressor-like, C-terminal domain"/>
    <property type="match status" value="1"/>
</dbReference>
<evidence type="ECO:0000313" key="2">
    <source>
        <dbReference type="Proteomes" id="UP000193529"/>
    </source>
</evidence>
<dbReference type="STRING" id="153971.AWC19_11095"/>
<reference evidence="1 2" key="1">
    <citation type="submission" date="2016-01" db="EMBL/GenBank/DDBJ databases">
        <title>The new phylogeny of the genus Mycobacterium.</title>
        <authorList>
            <person name="Tarcisio F."/>
            <person name="Conor M."/>
            <person name="Antonella G."/>
            <person name="Elisabetta G."/>
            <person name="Giulia F.S."/>
            <person name="Sara T."/>
            <person name="Anna F."/>
            <person name="Clotilde B."/>
            <person name="Roberto B."/>
            <person name="Veronica D.S."/>
            <person name="Fabio R."/>
            <person name="Monica P."/>
            <person name="Olivier J."/>
            <person name="Enrico T."/>
            <person name="Nicola S."/>
        </authorList>
    </citation>
    <scope>NUCLEOTIDE SEQUENCE [LARGE SCALE GENOMIC DNA]</scope>
    <source>
        <strain evidence="1 2">DSM 44572</strain>
    </source>
</reference>
<name>A0A1X1ZJR9_9MYCO</name>
<protein>
    <recommendedName>
        <fullName evidence="3">TetR family transcriptional regulator</fullName>
    </recommendedName>
</protein>
<dbReference type="Gene3D" id="1.10.357.10">
    <property type="entry name" value="Tetracycline Repressor, domain 2"/>
    <property type="match status" value="1"/>
</dbReference>
<evidence type="ECO:0008006" key="3">
    <source>
        <dbReference type="Google" id="ProtNLM"/>
    </source>
</evidence>
<proteinExistence type="predicted"/>
<evidence type="ECO:0000313" key="1">
    <source>
        <dbReference type="EMBL" id="ORW23613.1"/>
    </source>
</evidence>
<dbReference type="EMBL" id="LQPJ01000107">
    <property type="protein sequence ID" value="ORW23613.1"/>
    <property type="molecule type" value="Genomic_DNA"/>
</dbReference>
<gene>
    <name evidence="1" type="ORF">AWC19_11095</name>
</gene>
<comment type="caution">
    <text evidence="1">The sequence shown here is derived from an EMBL/GenBank/DDBJ whole genome shotgun (WGS) entry which is preliminary data.</text>
</comment>
<dbReference type="AlphaFoldDB" id="A0A1X1ZJR9"/>
<sequence length="155" mass="17085">MTVFNLIGTRDDLWAALANESLADWQGFAADIKDPRERARKIVDEVMRIISTEAPVWRALISEWRDSGRVLEREPSKALVECLQQAAEDGAISAGVDVRRLGAMIFSGLVGIVHQWAAGLIGDRAMRRRARDLVDIAFAAGRPDNTSPAWELGSD</sequence>